<organism evidence="1 2">
    <name type="scientific">Sphingomonas chungangi</name>
    <dbReference type="NCBI Taxonomy" id="2683589"/>
    <lineage>
        <taxon>Bacteria</taxon>
        <taxon>Pseudomonadati</taxon>
        <taxon>Pseudomonadota</taxon>
        <taxon>Alphaproteobacteria</taxon>
        <taxon>Sphingomonadales</taxon>
        <taxon>Sphingomonadaceae</taxon>
        <taxon>Sphingomonas</taxon>
    </lineage>
</organism>
<dbReference type="Proteomes" id="UP000570166">
    <property type="component" value="Unassembled WGS sequence"/>
</dbReference>
<name>A0A838L0H3_9SPHN</name>
<keyword evidence="2" id="KW-1185">Reference proteome</keyword>
<dbReference type="EMBL" id="JACEIB010000001">
    <property type="protein sequence ID" value="MBA2932841.1"/>
    <property type="molecule type" value="Genomic_DNA"/>
</dbReference>
<gene>
    <name evidence="1" type="ORF">HZF05_01905</name>
</gene>
<dbReference type="AlphaFoldDB" id="A0A838L0H3"/>
<dbReference type="PANTHER" id="PTHR37943:SF1">
    <property type="entry name" value="PROTEIN VES"/>
    <property type="match status" value="1"/>
</dbReference>
<dbReference type="PANTHER" id="PTHR37943">
    <property type="entry name" value="PROTEIN VES"/>
    <property type="match status" value="1"/>
</dbReference>
<dbReference type="Gene3D" id="2.60.120.10">
    <property type="entry name" value="Jelly Rolls"/>
    <property type="match status" value="1"/>
</dbReference>
<reference evidence="1 2" key="1">
    <citation type="submission" date="2020-07" db="EMBL/GenBank/DDBJ databases">
        <authorList>
            <person name="Sun Q."/>
        </authorList>
    </citation>
    <scope>NUCLEOTIDE SEQUENCE [LARGE SCALE GENOMIC DNA]</scope>
    <source>
        <strain evidence="1 2">CGMCC 1.13654</strain>
    </source>
</reference>
<proteinExistence type="predicted"/>
<sequence>MTTVTILRAADRRPQPWKNGGGVTREIVTYPPGSGVEDFGWRLSMADVEAPGAFSHFAGVDRYLMMLRGTMRLDIRAEPLSPQEDAVAFPGDVPVHGEPIGGPALDLNLMVRRDRFVGQLRRVEAGALVTTNGYSAIVFATDATTVSFDQQSIDLAPFDAVLVEGIATITSPSPLIVAQVTDLR</sequence>
<dbReference type="InterPro" id="IPR010282">
    <property type="entry name" value="Uncharacterised_HutD/Ves"/>
</dbReference>
<evidence type="ECO:0000313" key="2">
    <source>
        <dbReference type="Proteomes" id="UP000570166"/>
    </source>
</evidence>
<dbReference type="CDD" id="cd20293">
    <property type="entry name" value="cupin_HutD_N"/>
    <property type="match status" value="1"/>
</dbReference>
<dbReference type="InterPro" id="IPR011051">
    <property type="entry name" value="RmlC_Cupin_sf"/>
</dbReference>
<dbReference type="SUPFAM" id="SSF51182">
    <property type="entry name" value="RmlC-like cupins"/>
    <property type="match status" value="1"/>
</dbReference>
<dbReference type="InterPro" id="IPR014710">
    <property type="entry name" value="RmlC-like_jellyroll"/>
</dbReference>
<protein>
    <submittedName>
        <fullName evidence="1">HutD family protein</fullName>
    </submittedName>
</protein>
<comment type="caution">
    <text evidence="1">The sequence shown here is derived from an EMBL/GenBank/DDBJ whole genome shotgun (WGS) entry which is preliminary data.</text>
</comment>
<accession>A0A838L0H3</accession>
<dbReference type="Pfam" id="PF05962">
    <property type="entry name" value="HutD"/>
    <property type="match status" value="1"/>
</dbReference>
<evidence type="ECO:0000313" key="1">
    <source>
        <dbReference type="EMBL" id="MBA2932841.1"/>
    </source>
</evidence>
<dbReference type="RefSeq" id="WP_160364928.1">
    <property type="nucleotide sequence ID" value="NZ_JACEIB010000001.1"/>
</dbReference>